<keyword evidence="3" id="KW-1185">Reference proteome</keyword>
<dbReference type="Proteomes" id="UP001432027">
    <property type="component" value="Unassembled WGS sequence"/>
</dbReference>
<reference evidence="2" key="1">
    <citation type="submission" date="2023-10" db="EMBL/GenBank/DDBJ databases">
        <title>Genome assembly of Pristionchus species.</title>
        <authorList>
            <person name="Yoshida K."/>
            <person name="Sommer R.J."/>
        </authorList>
    </citation>
    <scope>NUCLEOTIDE SEQUENCE</scope>
    <source>
        <strain evidence="2">RS0144</strain>
    </source>
</reference>
<evidence type="ECO:0000256" key="1">
    <source>
        <dbReference type="SAM" id="SignalP"/>
    </source>
</evidence>
<feature type="chain" id="PRO_5043910412" evidence="1">
    <location>
        <begin position="18"/>
        <end position="347"/>
    </location>
</feature>
<sequence length="347" mass="39374">MLIPTLILTSFLCCTHAERTDTADVLAFVAKYRKMNETDDVVGSLERMGSACRELFRLGRPVAELLGSVVNGDEVNGDNGEAMNELQTIFEPGIFEDSDRYILDEFGVYFNVSSRKSNYPNKLFDPLHTLEVGCRDNFYGKEIQLLEEGARTNCQIPDKDKIIRLFRSHQAFGQVESRIQGNWTEVELQNWNNETDGFMQQPFLSRSTEDEFCQFVKKLEDLDDSSYSSATDALFVYRNATIQARRDACIMDSSTLFAFNHSTIFSKLHKLHTDMLRMALLKWVLISVNKSDEETYNASAESVTKIVERTSAFLADWTRTVQNISLPEVGKEFANEACGDSTICTIV</sequence>
<gene>
    <name evidence="2" type="ORF">PENTCL1PPCAC_13456</name>
</gene>
<protein>
    <submittedName>
        <fullName evidence="2">Uncharacterized protein</fullName>
    </submittedName>
</protein>
<proteinExistence type="predicted"/>
<accession>A0AAV5TFV0</accession>
<dbReference type="EMBL" id="BTSX01000003">
    <property type="protein sequence ID" value="GMS91281.1"/>
    <property type="molecule type" value="Genomic_DNA"/>
</dbReference>
<evidence type="ECO:0000313" key="3">
    <source>
        <dbReference type="Proteomes" id="UP001432027"/>
    </source>
</evidence>
<organism evidence="2 3">
    <name type="scientific">Pristionchus entomophagus</name>
    <dbReference type="NCBI Taxonomy" id="358040"/>
    <lineage>
        <taxon>Eukaryota</taxon>
        <taxon>Metazoa</taxon>
        <taxon>Ecdysozoa</taxon>
        <taxon>Nematoda</taxon>
        <taxon>Chromadorea</taxon>
        <taxon>Rhabditida</taxon>
        <taxon>Rhabditina</taxon>
        <taxon>Diplogasteromorpha</taxon>
        <taxon>Diplogasteroidea</taxon>
        <taxon>Neodiplogasteridae</taxon>
        <taxon>Pristionchus</taxon>
    </lineage>
</organism>
<feature type="signal peptide" evidence="1">
    <location>
        <begin position="1"/>
        <end position="17"/>
    </location>
</feature>
<comment type="caution">
    <text evidence="2">The sequence shown here is derived from an EMBL/GenBank/DDBJ whole genome shotgun (WGS) entry which is preliminary data.</text>
</comment>
<dbReference type="AlphaFoldDB" id="A0AAV5TFV0"/>
<name>A0AAV5TFV0_9BILA</name>
<evidence type="ECO:0000313" key="2">
    <source>
        <dbReference type="EMBL" id="GMS91281.1"/>
    </source>
</evidence>
<keyword evidence="1" id="KW-0732">Signal</keyword>